<organism evidence="2 3">
    <name type="scientific">Dactylococcopsis salina (strain PCC 8305)</name>
    <name type="common">Myxobactron salinum</name>
    <dbReference type="NCBI Taxonomy" id="13035"/>
    <lineage>
        <taxon>Bacteria</taxon>
        <taxon>Bacillati</taxon>
        <taxon>Cyanobacteriota</taxon>
        <taxon>Cyanophyceae</taxon>
        <taxon>Nodosilineales</taxon>
        <taxon>Cymatolegaceae</taxon>
        <taxon>Dactylococcopsis</taxon>
    </lineage>
</organism>
<dbReference type="HOGENOM" id="CLU_191301_0_1_3"/>
<dbReference type="KEGG" id="dsl:Dacsa_0072"/>
<evidence type="ECO:0000256" key="1">
    <source>
        <dbReference type="SAM" id="Phobius"/>
    </source>
</evidence>
<dbReference type="PATRIC" id="fig|13035.3.peg.78"/>
<accession>K9YPM8</accession>
<gene>
    <name evidence="2" type="ORF">Dacsa_0072</name>
</gene>
<reference evidence="2" key="1">
    <citation type="submission" date="2012-04" db="EMBL/GenBank/DDBJ databases">
        <title>Finished genome of Dactylococcopsis salina PCC 8305.</title>
        <authorList>
            <consortium name="US DOE Joint Genome Institute"/>
            <person name="Gugger M."/>
            <person name="Coursin T."/>
            <person name="Rippka R."/>
            <person name="Tandeau De Marsac N."/>
            <person name="Huntemann M."/>
            <person name="Wei C.-L."/>
            <person name="Han J."/>
            <person name="Detter J.C."/>
            <person name="Han C."/>
            <person name="Tapia R."/>
            <person name="Daligault H."/>
            <person name="Chen A."/>
            <person name="Krypides N."/>
            <person name="Mavromatis K."/>
            <person name="Markowitz V."/>
            <person name="Szeto E."/>
            <person name="Ivanova N."/>
            <person name="Ovchinnikova G."/>
            <person name="Pagani I."/>
            <person name="Pati A."/>
            <person name="Goodwin L."/>
            <person name="Peters L."/>
            <person name="Pitluck S."/>
            <person name="Woyke T."/>
            <person name="Kerfeld C."/>
        </authorList>
    </citation>
    <scope>NUCLEOTIDE SEQUENCE [LARGE SCALE GENOMIC DNA]</scope>
    <source>
        <strain evidence="2">PCC 8305</strain>
    </source>
</reference>
<keyword evidence="1" id="KW-0472">Membrane</keyword>
<sequence>MNSSSQDLLSTISIAAVGSGVVTSFAVSQGQSPLTALFITGIATSFAVFCRRSGLV</sequence>
<proteinExistence type="predicted"/>
<dbReference type="AlphaFoldDB" id="K9YPM8"/>
<keyword evidence="3" id="KW-1185">Reference proteome</keyword>
<evidence type="ECO:0000313" key="2">
    <source>
        <dbReference type="EMBL" id="AFZ48891.1"/>
    </source>
</evidence>
<keyword evidence="1" id="KW-1133">Transmembrane helix</keyword>
<dbReference type="RefSeq" id="WP_015227904.1">
    <property type="nucleotide sequence ID" value="NC_019780.1"/>
</dbReference>
<feature type="transmembrane region" description="Helical" evidence="1">
    <location>
        <begin position="7"/>
        <end position="27"/>
    </location>
</feature>
<dbReference type="Proteomes" id="UP000010482">
    <property type="component" value="Chromosome"/>
</dbReference>
<protein>
    <submittedName>
        <fullName evidence="2">Uncharacterized protein</fullName>
    </submittedName>
</protein>
<dbReference type="EMBL" id="CP003944">
    <property type="protein sequence ID" value="AFZ48891.1"/>
    <property type="molecule type" value="Genomic_DNA"/>
</dbReference>
<name>K9YPM8_DACS8</name>
<keyword evidence="1" id="KW-0812">Transmembrane</keyword>
<evidence type="ECO:0000313" key="3">
    <source>
        <dbReference type="Proteomes" id="UP000010482"/>
    </source>
</evidence>
<feature type="transmembrane region" description="Helical" evidence="1">
    <location>
        <begin position="33"/>
        <end position="50"/>
    </location>
</feature>